<evidence type="ECO:0000256" key="1">
    <source>
        <dbReference type="SAM" id="MobiDB-lite"/>
    </source>
</evidence>
<evidence type="ECO:0000313" key="3">
    <source>
        <dbReference type="Proteomes" id="UP000235388"/>
    </source>
</evidence>
<feature type="compositionally biased region" description="Low complexity" evidence="1">
    <location>
        <begin position="25"/>
        <end position="45"/>
    </location>
</feature>
<comment type="caution">
    <text evidence="2">The sequence shown here is derived from an EMBL/GenBank/DDBJ whole genome shotgun (WGS) entry which is preliminary data.</text>
</comment>
<proteinExistence type="predicted"/>
<sequence length="79" mass="8584">MAKCVHQGVWIKRELTDLPAPGRQNAESSAPNPPSSASTINDSTSSPAVVDFIRSAIDSDKTMEEVLYSPQEDVSLRRP</sequence>
<keyword evidence="3" id="KW-1185">Reference proteome</keyword>
<dbReference type="EMBL" id="PGCJ01000168">
    <property type="protein sequence ID" value="PLW41509.1"/>
    <property type="molecule type" value="Genomic_DNA"/>
</dbReference>
<evidence type="ECO:0000313" key="2">
    <source>
        <dbReference type="EMBL" id="PLW41509.1"/>
    </source>
</evidence>
<organism evidence="2 3">
    <name type="scientific">Puccinia coronata f. sp. avenae</name>
    <dbReference type="NCBI Taxonomy" id="200324"/>
    <lineage>
        <taxon>Eukaryota</taxon>
        <taxon>Fungi</taxon>
        <taxon>Dikarya</taxon>
        <taxon>Basidiomycota</taxon>
        <taxon>Pucciniomycotina</taxon>
        <taxon>Pucciniomycetes</taxon>
        <taxon>Pucciniales</taxon>
        <taxon>Pucciniaceae</taxon>
        <taxon>Puccinia</taxon>
    </lineage>
</organism>
<reference evidence="2 3" key="1">
    <citation type="submission" date="2017-11" db="EMBL/GenBank/DDBJ databases">
        <title>De novo assembly and phasing of dikaryotic genomes from two isolates of Puccinia coronata f. sp. avenae, the causal agent of oat crown rust.</title>
        <authorList>
            <person name="Miller M.E."/>
            <person name="Zhang Y."/>
            <person name="Omidvar V."/>
            <person name="Sperschneider J."/>
            <person name="Schwessinger B."/>
            <person name="Raley C."/>
            <person name="Palmer J.M."/>
            <person name="Garnica D."/>
            <person name="Upadhyaya N."/>
            <person name="Rathjen J."/>
            <person name="Taylor J.M."/>
            <person name="Park R.F."/>
            <person name="Dodds P.N."/>
            <person name="Hirsch C.D."/>
            <person name="Kianian S.F."/>
            <person name="Figueroa M."/>
        </authorList>
    </citation>
    <scope>NUCLEOTIDE SEQUENCE [LARGE SCALE GENOMIC DNA]</scope>
    <source>
        <strain evidence="2">12NC29</strain>
    </source>
</reference>
<gene>
    <name evidence="2" type="ORF">PCANC_13100</name>
</gene>
<accession>A0A2N5UUR3</accession>
<dbReference type="Proteomes" id="UP000235388">
    <property type="component" value="Unassembled WGS sequence"/>
</dbReference>
<feature type="region of interest" description="Disordered" evidence="1">
    <location>
        <begin position="15"/>
        <end position="45"/>
    </location>
</feature>
<name>A0A2N5UUR3_9BASI</name>
<protein>
    <submittedName>
        <fullName evidence="2">Uncharacterized protein</fullName>
    </submittedName>
</protein>
<dbReference type="AlphaFoldDB" id="A0A2N5UUR3"/>